<accession>A0A9X2EI34</accession>
<evidence type="ECO:0000256" key="4">
    <source>
        <dbReference type="ARBA" id="ARBA00022729"/>
    </source>
</evidence>
<dbReference type="EC" id="3.4.14.-" evidence="6"/>
<dbReference type="PANTHER" id="PTHR38469:SF1">
    <property type="entry name" value="PERIPLASMIC PEPTIDASE SUBFAMILY S1B"/>
    <property type="match status" value="1"/>
</dbReference>
<dbReference type="RefSeq" id="WP_252114454.1">
    <property type="nucleotide sequence ID" value="NZ_JAMSHT010000001.1"/>
</dbReference>
<dbReference type="EMBL" id="JAMSHT010000001">
    <property type="protein sequence ID" value="MCM8557945.1"/>
    <property type="molecule type" value="Genomic_DNA"/>
</dbReference>
<organism evidence="7 8">
    <name type="scientific">Sphingomicrobium sediminis</name>
    <dbReference type="NCBI Taxonomy" id="2950949"/>
    <lineage>
        <taxon>Bacteria</taxon>
        <taxon>Pseudomonadati</taxon>
        <taxon>Pseudomonadota</taxon>
        <taxon>Alphaproteobacteria</taxon>
        <taxon>Sphingomonadales</taxon>
        <taxon>Sphingomonadaceae</taxon>
        <taxon>Sphingomicrobium</taxon>
    </lineage>
</organism>
<dbReference type="InterPro" id="IPR043504">
    <property type="entry name" value="Peptidase_S1_PA_chymotrypsin"/>
</dbReference>
<comment type="caution">
    <text evidence="7">The sequence shown here is derived from an EMBL/GenBank/DDBJ whole genome shotgun (WGS) entry which is preliminary data.</text>
</comment>
<dbReference type="GO" id="GO:0006508">
    <property type="term" value="P:proteolysis"/>
    <property type="evidence" value="ECO:0007669"/>
    <property type="project" value="UniProtKB-KW"/>
</dbReference>
<protein>
    <recommendedName>
        <fullName evidence="6">Dipeptidyl-peptidase</fullName>
        <ecNumber evidence="6">3.4.14.-</ecNumber>
    </recommendedName>
</protein>
<comment type="similarity">
    <text evidence="1 6">Belongs to the peptidase S46 family.</text>
</comment>
<dbReference type="PANTHER" id="PTHR38469">
    <property type="entry name" value="PERIPLASMIC PEPTIDASE SUBFAMILY S1B"/>
    <property type="match status" value="1"/>
</dbReference>
<proteinExistence type="inferred from homology"/>
<name>A0A9X2EI34_9SPHN</name>
<evidence type="ECO:0000256" key="2">
    <source>
        <dbReference type="ARBA" id="ARBA00022438"/>
    </source>
</evidence>
<dbReference type="Proteomes" id="UP001155128">
    <property type="component" value="Unassembled WGS sequence"/>
</dbReference>
<dbReference type="Pfam" id="PF10459">
    <property type="entry name" value="Peptidase_S46"/>
    <property type="match status" value="1"/>
</dbReference>
<keyword evidence="4 6" id="KW-0732">Signal</keyword>
<evidence type="ECO:0000256" key="3">
    <source>
        <dbReference type="ARBA" id="ARBA00022670"/>
    </source>
</evidence>
<feature type="signal peptide" evidence="6">
    <location>
        <begin position="1"/>
        <end position="22"/>
    </location>
</feature>
<evidence type="ECO:0000256" key="6">
    <source>
        <dbReference type="RuleBase" id="RU366067"/>
    </source>
</evidence>
<evidence type="ECO:0000313" key="7">
    <source>
        <dbReference type="EMBL" id="MCM8557945.1"/>
    </source>
</evidence>
<dbReference type="InterPro" id="IPR009003">
    <property type="entry name" value="Peptidase_S1_PA"/>
</dbReference>
<keyword evidence="2 6" id="KW-0031">Aminopeptidase</keyword>
<gene>
    <name evidence="7" type="ORF">NDO55_08945</name>
</gene>
<comment type="function">
    <text evidence="6">Catalyzes the removal of dipeptides from the N-terminus of oligopeptides.</text>
</comment>
<evidence type="ECO:0000256" key="5">
    <source>
        <dbReference type="ARBA" id="ARBA00022801"/>
    </source>
</evidence>
<sequence>MRTRSLLLAASAAILMSGGAKADEGMWTFDAFPRERMMAAYGWAPDQEWLDTVREGAVRLNGCSASFVSDNGLILTNHHCISSCLAAISNDDNDYLANGFNVATMEEEIVCPGQRADIVTSIADVTDEVKGAIAGLEGDEAVAAQRAITASLTGTDACTAEGYSCQVVSLYNGGQYSLYTYRRYDEVRIAWAPEAQAAQFGGDPDNFNFPRYSMDGAFLRAYENGEAAVTPNHLTWNPRSPQDGEITLVVGNPGSTQRLLTVAQLEYIRDVQLPRQIATLSELRGRLISAMDEDEERTREGNDTLGSIENSLKVQFGRQRALTNMDFFQTLIDAEEELKAEVAGNDEIGDPWTEIDEALDYARANNLRAVYDSPSGTLYGYAQTIVAANMEMAKPAEERDPGFGEATMGRIAAQLGQERTIHLWLDELLMEWSLSKAREYLGTDDPQTKTLLGDESPEGLSERLVRNTSLTDPAARVALLEGGLEALQASEDPMIQYALRLYPQVERIGDEFATNYSSKLTDPAARLADARFAAYGDSLYPDATFTLRINYGVVKSWEERGEMVPTTTTIAGTYDRATGNIPYDLPSQFIEKEDQIDKSTVYNFVSTNDIIGGNSGSPVLDRNGTVIGAAFDGNIYVTGGSFGYDAANNRMITVSTAALQEALEVIYPAPRIVAELAAD</sequence>
<evidence type="ECO:0000313" key="8">
    <source>
        <dbReference type="Proteomes" id="UP001155128"/>
    </source>
</evidence>
<keyword evidence="5 6" id="KW-0378">Hydrolase</keyword>
<keyword evidence="8" id="KW-1185">Reference proteome</keyword>
<dbReference type="SUPFAM" id="SSF50494">
    <property type="entry name" value="Trypsin-like serine proteases"/>
    <property type="match status" value="1"/>
</dbReference>
<keyword evidence="6" id="KW-0720">Serine protease</keyword>
<dbReference type="InterPro" id="IPR019500">
    <property type="entry name" value="Pep_S46"/>
</dbReference>
<dbReference type="Gene3D" id="2.40.10.10">
    <property type="entry name" value="Trypsin-like serine proteases"/>
    <property type="match status" value="1"/>
</dbReference>
<evidence type="ECO:0000256" key="1">
    <source>
        <dbReference type="ARBA" id="ARBA00010491"/>
    </source>
</evidence>
<reference evidence="7" key="1">
    <citation type="submission" date="2022-06" db="EMBL/GenBank/DDBJ databases">
        <title>Sphingomicrobium sedimins sp. nov., a marine bacterium isolated from tidal flat.</title>
        <authorList>
            <person name="Kim C.-H."/>
            <person name="Yoo Y."/>
            <person name="Kim J.-J."/>
        </authorList>
    </citation>
    <scope>NUCLEOTIDE SEQUENCE</scope>
    <source>
        <strain evidence="7">GRR-S6-50</strain>
    </source>
</reference>
<dbReference type="GO" id="GO:0070009">
    <property type="term" value="F:serine-type aminopeptidase activity"/>
    <property type="evidence" value="ECO:0007669"/>
    <property type="project" value="UniProtKB-UniRule"/>
</dbReference>
<feature type="chain" id="PRO_5041019421" description="Dipeptidyl-peptidase" evidence="6">
    <location>
        <begin position="23"/>
        <end position="679"/>
    </location>
</feature>
<dbReference type="GO" id="GO:0008239">
    <property type="term" value="F:dipeptidyl-peptidase activity"/>
    <property type="evidence" value="ECO:0007669"/>
    <property type="project" value="UniProtKB-UniRule"/>
</dbReference>
<keyword evidence="3 6" id="KW-0645">Protease</keyword>
<dbReference type="GO" id="GO:0043171">
    <property type="term" value="P:peptide catabolic process"/>
    <property type="evidence" value="ECO:0007669"/>
    <property type="project" value="UniProtKB-UniRule"/>
</dbReference>
<dbReference type="AlphaFoldDB" id="A0A9X2EI34"/>